<dbReference type="EMBL" id="CAJOBR010002154">
    <property type="protein sequence ID" value="CAF4660683.1"/>
    <property type="molecule type" value="Genomic_DNA"/>
</dbReference>
<dbReference type="Proteomes" id="UP000663833">
    <property type="component" value="Unassembled WGS sequence"/>
</dbReference>
<dbReference type="Proteomes" id="UP000663851">
    <property type="component" value="Unassembled WGS sequence"/>
</dbReference>
<dbReference type="Proteomes" id="UP000663873">
    <property type="component" value="Unassembled WGS sequence"/>
</dbReference>
<evidence type="ECO:0000313" key="11">
    <source>
        <dbReference type="Proteomes" id="UP000663825"/>
    </source>
</evidence>
<evidence type="ECO:0000313" key="10">
    <source>
        <dbReference type="EMBL" id="CAF4761546.1"/>
    </source>
</evidence>
<evidence type="ECO:0000313" key="2">
    <source>
        <dbReference type="EMBL" id="CAF3373801.1"/>
    </source>
</evidence>
<dbReference type="EMBL" id="CAJOBQ010000878">
    <property type="protein sequence ID" value="CAF4429250.1"/>
    <property type="molecule type" value="Genomic_DNA"/>
</dbReference>
<dbReference type="EMBL" id="CAJOBS010001783">
    <property type="protein sequence ID" value="CAF4761546.1"/>
    <property type="molecule type" value="Genomic_DNA"/>
</dbReference>
<evidence type="ECO:0000313" key="6">
    <source>
        <dbReference type="EMBL" id="CAF4407585.1"/>
    </source>
</evidence>
<dbReference type="Proteomes" id="UP000663872">
    <property type="component" value="Unassembled WGS sequence"/>
</dbReference>
<dbReference type="Proteomes" id="UP000663825">
    <property type="component" value="Unassembled WGS sequence"/>
</dbReference>
<gene>
    <name evidence="3" type="ORF">FME351_LOCUS7324</name>
    <name evidence="4" type="ORF">GRG538_LOCUS10257</name>
    <name evidence="8" type="ORF">HFQ381_LOCUS26594</name>
    <name evidence="5" type="ORF">KIK155_LOCUS20381</name>
    <name evidence="1" type="ORF">LUA448_LOCUS5729</name>
    <name evidence="9" type="ORF">QYT958_LOCUS15473</name>
    <name evidence="2" type="ORF">TIS948_LOCUS25310</name>
    <name evidence="10" type="ORF">TOA249_LOCUS21051</name>
    <name evidence="7" type="ORF">TSG867_LOCUS15199</name>
    <name evidence="6" type="ORF">UJA718_LOCUS19568</name>
</gene>
<dbReference type="Proteomes" id="UP000663869">
    <property type="component" value="Unassembled WGS sequence"/>
</dbReference>
<dbReference type="Proteomes" id="UP000663838">
    <property type="component" value="Unassembled WGS sequence"/>
</dbReference>
<reference evidence="2" key="1">
    <citation type="submission" date="2021-02" db="EMBL/GenBank/DDBJ databases">
        <authorList>
            <person name="Nowell W R."/>
        </authorList>
    </citation>
    <scope>NUCLEOTIDE SEQUENCE</scope>
</reference>
<evidence type="ECO:0000313" key="7">
    <source>
        <dbReference type="EMBL" id="CAF4429250.1"/>
    </source>
</evidence>
<dbReference type="AlphaFoldDB" id="A0A817XWF5"/>
<proteinExistence type="predicted"/>
<dbReference type="EMBL" id="CAJNXB010004379">
    <property type="protein sequence ID" value="CAF3373801.1"/>
    <property type="molecule type" value="Genomic_DNA"/>
</dbReference>
<dbReference type="EMBL" id="CAJNYU010000684">
    <property type="protein sequence ID" value="CAF3381907.1"/>
    <property type="molecule type" value="Genomic_DNA"/>
</dbReference>
<dbReference type="OrthoDB" id="10053713at2759"/>
<accession>A0A817XWF5</accession>
<dbReference type="EMBL" id="CAJOBP010003493">
    <property type="protein sequence ID" value="CAF4407585.1"/>
    <property type="molecule type" value="Genomic_DNA"/>
</dbReference>
<evidence type="ECO:0000313" key="5">
    <source>
        <dbReference type="EMBL" id="CAF3589745.1"/>
    </source>
</evidence>
<dbReference type="Proteomes" id="UP000663862">
    <property type="component" value="Unassembled WGS sequence"/>
</dbReference>
<protein>
    <submittedName>
        <fullName evidence="2">Uncharacterized protein</fullName>
    </submittedName>
</protein>
<dbReference type="EMBL" id="CAJNYV010003577">
    <property type="protein sequence ID" value="CAF3589745.1"/>
    <property type="molecule type" value="Genomic_DNA"/>
</dbReference>
<name>A0A817XWF5_9BILA</name>
<dbReference type="Gene3D" id="3.90.176.10">
    <property type="entry name" value="Toxin ADP-ribosyltransferase, Chain A, domain 1"/>
    <property type="match status" value="1"/>
</dbReference>
<dbReference type="EMBL" id="CAJNYT010001300">
    <property type="protein sequence ID" value="CAF3403768.1"/>
    <property type="molecule type" value="Genomic_DNA"/>
</dbReference>
<dbReference type="EMBL" id="CAJNYD010000503">
    <property type="protein sequence ID" value="CAF3266856.1"/>
    <property type="molecule type" value="Genomic_DNA"/>
</dbReference>
<evidence type="ECO:0000313" key="3">
    <source>
        <dbReference type="EMBL" id="CAF3381907.1"/>
    </source>
</evidence>
<evidence type="ECO:0000313" key="12">
    <source>
        <dbReference type="Proteomes" id="UP000663873"/>
    </source>
</evidence>
<dbReference type="Proteomes" id="UP000663865">
    <property type="component" value="Unassembled WGS sequence"/>
</dbReference>
<evidence type="ECO:0000313" key="8">
    <source>
        <dbReference type="EMBL" id="CAF4485201.1"/>
    </source>
</evidence>
<keyword evidence="12" id="KW-1185">Reference proteome</keyword>
<evidence type="ECO:0000313" key="4">
    <source>
        <dbReference type="EMBL" id="CAF3403768.1"/>
    </source>
</evidence>
<sequence length="211" mass="24406">MTLNEFKQIKDDVGHLMPINSFLSTTKCRNLAEIWAGDGEDRPKLESVIFEIIIDESEFGDISIVFADIIAENIFEAEKEVLLAMGTTLYIESVEPEGNVWKICFCACPFEDRVYRKLKTWFTKYNESLIFNENMPRPMIEQALLSMGEIEKAQKMTQQIERFKDPIANSMDTILRSGIKLQKPESDSTESNERIRLWENLSKMKESFKAV</sequence>
<evidence type="ECO:0000313" key="1">
    <source>
        <dbReference type="EMBL" id="CAF3266856.1"/>
    </source>
</evidence>
<dbReference type="Proteomes" id="UP000663848">
    <property type="component" value="Unassembled WGS sequence"/>
</dbReference>
<organism evidence="2 11">
    <name type="scientific">Rotaria socialis</name>
    <dbReference type="NCBI Taxonomy" id="392032"/>
    <lineage>
        <taxon>Eukaryota</taxon>
        <taxon>Metazoa</taxon>
        <taxon>Spiralia</taxon>
        <taxon>Gnathifera</taxon>
        <taxon>Rotifera</taxon>
        <taxon>Eurotatoria</taxon>
        <taxon>Bdelloidea</taxon>
        <taxon>Philodinida</taxon>
        <taxon>Philodinidae</taxon>
        <taxon>Rotaria</taxon>
    </lineage>
</organism>
<comment type="caution">
    <text evidence="2">The sequence shown here is derived from an EMBL/GenBank/DDBJ whole genome shotgun (WGS) entry which is preliminary data.</text>
</comment>
<dbReference type="SUPFAM" id="SSF56399">
    <property type="entry name" value="ADP-ribosylation"/>
    <property type="match status" value="1"/>
</dbReference>
<dbReference type="EMBL" id="CAJOBO010003228">
    <property type="protein sequence ID" value="CAF4485201.1"/>
    <property type="molecule type" value="Genomic_DNA"/>
</dbReference>
<evidence type="ECO:0000313" key="9">
    <source>
        <dbReference type="EMBL" id="CAF4660683.1"/>
    </source>
</evidence>